<dbReference type="eggNOG" id="arCOG11711">
    <property type="taxonomic scope" value="Archaea"/>
</dbReference>
<dbReference type="Proteomes" id="UP000005233">
    <property type="component" value="Chromosome"/>
</dbReference>
<proteinExistence type="predicted"/>
<name>H8I791_METCZ</name>
<keyword evidence="2" id="KW-1185">Reference proteome</keyword>
<protein>
    <submittedName>
        <fullName evidence="1">Uncharacterized protein</fullName>
    </submittedName>
</protein>
<evidence type="ECO:0000313" key="1">
    <source>
        <dbReference type="EMBL" id="AFD00342.1"/>
    </source>
</evidence>
<sequence length="137" mass="15747">MLEKYKLKTDPQGMVGRECPKKPCKAYFKIKEDDAYGDIDLTCPNCGNKANVKKYTTEEQIKYINSLIFHRNACPIEASKYSKTPPCSDYVERPSRYTYSCDVCKNKFGYDAKPHFCPYCGSARDHLHEESVCYLGI</sequence>
<dbReference type="RefSeq" id="WP_014406173.1">
    <property type="nucleotide sequence ID" value="NC_017034.1"/>
</dbReference>
<dbReference type="HOGENOM" id="CLU_1860695_0_0_2"/>
<accession>H8I791</accession>
<gene>
    <name evidence="1" type="ordered locus">Mtc_1590</name>
</gene>
<dbReference type="GeneID" id="11971728"/>
<dbReference type="EMBL" id="CP003243">
    <property type="protein sequence ID" value="AFD00342.1"/>
    <property type="molecule type" value="Genomic_DNA"/>
</dbReference>
<reference evidence="1 2" key="1">
    <citation type="journal article" date="2012" name="J. Bacteriol.">
        <title>Complete genome sequence of a thermophilic methanogen, Methanocella conradii HZ254, isolated from Chinese rice field soil.</title>
        <authorList>
            <person name="Lu Z."/>
            <person name="Lu Y."/>
        </authorList>
    </citation>
    <scope>NUCLEOTIDE SEQUENCE [LARGE SCALE GENOMIC DNA]</scope>
    <source>
        <strain evidence="2">DSM 24694 / JCM 17849 / CGMCC 1.5162 / HZ254</strain>
    </source>
</reference>
<dbReference type="OrthoDB" id="45654at2157"/>
<dbReference type="STRING" id="1041930.Mtc_1590"/>
<dbReference type="KEGG" id="mez:Mtc_1590"/>
<evidence type="ECO:0000313" key="2">
    <source>
        <dbReference type="Proteomes" id="UP000005233"/>
    </source>
</evidence>
<organism evidence="1 2">
    <name type="scientific">Methanocella conradii (strain DSM 24694 / JCM 17849 / CGMCC 1.5162 / HZ254)</name>
    <dbReference type="NCBI Taxonomy" id="1041930"/>
    <lineage>
        <taxon>Archaea</taxon>
        <taxon>Methanobacteriati</taxon>
        <taxon>Methanobacteriota</taxon>
        <taxon>Stenosarchaea group</taxon>
        <taxon>Methanomicrobia</taxon>
        <taxon>Methanocellales</taxon>
        <taxon>Methanocellaceae</taxon>
        <taxon>Methanocella</taxon>
    </lineage>
</organism>
<dbReference type="AlphaFoldDB" id="H8I791"/>